<dbReference type="EMBL" id="VSRR010012679">
    <property type="protein sequence ID" value="MPC54842.1"/>
    <property type="molecule type" value="Genomic_DNA"/>
</dbReference>
<reference evidence="1 2" key="1">
    <citation type="submission" date="2019-05" db="EMBL/GenBank/DDBJ databases">
        <title>Another draft genome of Portunus trituberculatus and its Hox gene families provides insights of decapod evolution.</title>
        <authorList>
            <person name="Jeong J.-H."/>
            <person name="Song I."/>
            <person name="Kim S."/>
            <person name="Choi T."/>
            <person name="Kim D."/>
            <person name="Ryu S."/>
            <person name="Kim W."/>
        </authorList>
    </citation>
    <scope>NUCLEOTIDE SEQUENCE [LARGE SCALE GENOMIC DNA]</scope>
    <source>
        <tissue evidence="1">Muscle</tissue>
    </source>
</reference>
<proteinExistence type="predicted"/>
<sequence>MCQFITACRNLQEANKHHHNSGNYSPNISTLVMTSQQRGVEAPSSERPGTLVAWNTPVPLTTCSAPAASLTCTTRSHHIDHSQFWSIV</sequence>
<organism evidence="1 2">
    <name type="scientific">Portunus trituberculatus</name>
    <name type="common">Swimming crab</name>
    <name type="synonym">Neptunus trituberculatus</name>
    <dbReference type="NCBI Taxonomy" id="210409"/>
    <lineage>
        <taxon>Eukaryota</taxon>
        <taxon>Metazoa</taxon>
        <taxon>Ecdysozoa</taxon>
        <taxon>Arthropoda</taxon>
        <taxon>Crustacea</taxon>
        <taxon>Multicrustacea</taxon>
        <taxon>Malacostraca</taxon>
        <taxon>Eumalacostraca</taxon>
        <taxon>Eucarida</taxon>
        <taxon>Decapoda</taxon>
        <taxon>Pleocyemata</taxon>
        <taxon>Brachyura</taxon>
        <taxon>Eubrachyura</taxon>
        <taxon>Portunoidea</taxon>
        <taxon>Portunidae</taxon>
        <taxon>Portuninae</taxon>
        <taxon>Portunus</taxon>
    </lineage>
</organism>
<name>A0A5B7G7B6_PORTR</name>
<protein>
    <submittedName>
        <fullName evidence="1">Uncharacterized protein</fullName>
    </submittedName>
</protein>
<keyword evidence="2" id="KW-1185">Reference proteome</keyword>
<evidence type="ECO:0000313" key="1">
    <source>
        <dbReference type="EMBL" id="MPC54842.1"/>
    </source>
</evidence>
<gene>
    <name evidence="1" type="ORF">E2C01_048770</name>
</gene>
<accession>A0A5B7G7B6</accession>
<comment type="caution">
    <text evidence="1">The sequence shown here is derived from an EMBL/GenBank/DDBJ whole genome shotgun (WGS) entry which is preliminary data.</text>
</comment>
<dbReference type="AlphaFoldDB" id="A0A5B7G7B6"/>
<evidence type="ECO:0000313" key="2">
    <source>
        <dbReference type="Proteomes" id="UP000324222"/>
    </source>
</evidence>
<dbReference type="Proteomes" id="UP000324222">
    <property type="component" value="Unassembled WGS sequence"/>
</dbReference>